<reference evidence="8 9" key="1">
    <citation type="journal article" date="2007" name="Proc. Natl. Acad. Sci. U.S.A.">
        <title>The tiny eukaryote Ostreococcus provides genomic insights into the paradox of plankton speciation.</title>
        <authorList>
            <person name="Palenik B."/>
            <person name="Grimwood J."/>
            <person name="Aerts A."/>
            <person name="Rouze P."/>
            <person name="Salamov A."/>
            <person name="Putnam N."/>
            <person name="Dupont C."/>
            <person name="Jorgensen R."/>
            <person name="Derelle E."/>
            <person name="Rombauts S."/>
            <person name="Zhou K."/>
            <person name="Otillar R."/>
            <person name="Merchant S.S."/>
            <person name="Podell S."/>
            <person name="Gaasterland T."/>
            <person name="Napoli C."/>
            <person name="Gendler K."/>
            <person name="Manuell A."/>
            <person name="Tai V."/>
            <person name="Vallon O."/>
            <person name="Piganeau G."/>
            <person name="Jancek S."/>
            <person name="Heijde M."/>
            <person name="Jabbari K."/>
            <person name="Bowler C."/>
            <person name="Lohr M."/>
            <person name="Robbens S."/>
            <person name="Werner G."/>
            <person name="Dubchak I."/>
            <person name="Pazour G.J."/>
            <person name="Ren Q."/>
            <person name="Paulsen I."/>
            <person name="Delwiche C."/>
            <person name="Schmutz J."/>
            <person name="Rokhsar D."/>
            <person name="Van de Peer Y."/>
            <person name="Moreau H."/>
            <person name="Grigoriev I.V."/>
        </authorList>
    </citation>
    <scope>NUCLEOTIDE SEQUENCE [LARGE SCALE GENOMIC DNA]</scope>
    <source>
        <strain evidence="8 9">CCE9901</strain>
    </source>
</reference>
<dbReference type="HOGENOM" id="CLU_1139596_0_0_1"/>
<dbReference type="InterPro" id="IPR003657">
    <property type="entry name" value="WRKY_dom"/>
</dbReference>
<dbReference type="AlphaFoldDB" id="A4S4Z2"/>
<dbReference type="SUPFAM" id="SSF118290">
    <property type="entry name" value="WRKY DNA-binding domain"/>
    <property type="match status" value="1"/>
</dbReference>
<dbReference type="STRING" id="436017.A4S4Z2"/>
<dbReference type="GO" id="GO:0005634">
    <property type="term" value="C:nucleus"/>
    <property type="evidence" value="ECO:0007669"/>
    <property type="project" value="UniProtKB-SubCell"/>
</dbReference>
<feature type="domain" description="WRKY" evidence="7">
    <location>
        <begin position="39"/>
        <end position="107"/>
    </location>
</feature>
<dbReference type="GO" id="GO:0003700">
    <property type="term" value="F:DNA-binding transcription factor activity"/>
    <property type="evidence" value="ECO:0007669"/>
    <property type="project" value="InterPro"/>
</dbReference>
<dbReference type="OrthoDB" id="498938at2759"/>
<feature type="compositionally biased region" description="Basic and acidic residues" evidence="6">
    <location>
        <begin position="224"/>
        <end position="244"/>
    </location>
</feature>
<dbReference type="Gene3D" id="2.20.25.80">
    <property type="entry name" value="WRKY domain"/>
    <property type="match status" value="1"/>
</dbReference>
<sequence length="244" mass="26475">MATTTTHGTRVYDDDAGDRPRRSYPHSTSRSTTTVAAHAPSSAHADGYRWRKYGQKNIKGSSFPRSYYRCTERGCPARKKTELRRASEDGEMETVVCYEGEHTHAKPSGGGGRAETLAPGSTKSFGTRASGDSTATNARRGTTRFHDVCGGGGGGGKSSSGQATESDAEDSAASEEDSTRTAVEHDETEALGVRKIAKWSSITDDVQRIRTVRARAPRILVQRRRGEEAETRRESAEPVVRRHG</sequence>
<dbReference type="RefSeq" id="XP_001420519.1">
    <property type="nucleotide sequence ID" value="XM_001420482.1"/>
</dbReference>
<evidence type="ECO:0000313" key="8">
    <source>
        <dbReference type="EMBL" id="ABO98812.1"/>
    </source>
</evidence>
<keyword evidence="3" id="KW-0238">DNA-binding</keyword>
<dbReference type="EMBL" id="CP000591">
    <property type="protein sequence ID" value="ABO98812.1"/>
    <property type="molecule type" value="Genomic_DNA"/>
</dbReference>
<feature type="region of interest" description="Disordered" evidence="6">
    <location>
        <begin position="102"/>
        <end position="191"/>
    </location>
</feature>
<organism evidence="8 9">
    <name type="scientific">Ostreococcus lucimarinus (strain CCE9901)</name>
    <dbReference type="NCBI Taxonomy" id="436017"/>
    <lineage>
        <taxon>Eukaryota</taxon>
        <taxon>Viridiplantae</taxon>
        <taxon>Chlorophyta</taxon>
        <taxon>Mamiellophyceae</taxon>
        <taxon>Mamiellales</taxon>
        <taxon>Bathycoccaceae</taxon>
        <taxon>Ostreococcus</taxon>
    </lineage>
</organism>
<gene>
    <name evidence="8" type="ORF">OSTLU_26580</name>
</gene>
<dbReference type="PANTHER" id="PTHR32096:SF18">
    <property type="entry name" value="DISEASE RESISTANCE PROTEIN RRS1B-RELATED"/>
    <property type="match status" value="1"/>
</dbReference>
<feature type="region of interest" description="Disordered" evidence="6">
    <location>
        <begin position="223"/>
        <end position="244"/>
    </location>
</feature>
<dbReference type="Proteomes" id="UP000001568">
    <property type="component" value="Chromosome 11"/>
</dbReference>
<dbReference type="SMART" id="SM00774">
    <property type="entry name" value="WRKY"/>
    <property type="match status" value="1"/>
</dbReference>
<dbReference type="Gramene" id="ABO98812">
    <property type="protein sequence ID" value="ABO98812"/>
    <property type="gene ID" value="OSTLU_26580"/>
</dbReference>
<feature type="compositionally biased region" description="Basic and acidic residues" evidence="6">
    <location>
        <begin position="10"/>
        <end position="21"/>
    </location>
</feature>
<keyword evidence="9" id="KW-1185">Reference proteome</keyword>
<dbReference type="PROSITE" id="PS50811">
    <property type="entry name" value="WRKY"/>
    <property type="match status" value="1"/>
</dbReference>
<evidence type="ECO:0000256" key="5">
    <source>
        <dbReference type="ARBA" id="ARBA00023242"/>
    </source>
</evidence>
<keyword evidence="2" id="KW-0805">Transcription regulation</keyword>
<keyword evidence="4" id="KW-0804">Transcription</keyword>
<feature type="region of interest" description="Disordered" evidence="6">
    <location>
        <begin position="1"/>
        <end position="51"/>
    </location>
</feature>
<proteinExistence type="predicted"/>
<keyword evidence="5" id="KW-0539">Nucleus</keyword>
<dbReference type="Pfam" id="PF03106">
    <property type="entry name" value="WRKY"/>
    <property type="match status" value="1"/>
</dbReference>
<dbReference type="InterPro" id="IPR044810">
    <property type="entry name" value="WRKY_plant"/>
</dbReference>
<name>A4S4Z2_OSTLU</name>
<accession>A4S4Z2</accession>
<dbReference type="eggNOG" id="ENOG502QSNR">
    <property type="taxonomic scope" value="Eukaryota"/>
</dbReference>
<feature type="compositionally biased region" description="Gly residues" evidence="6">
    <location>
        <begin position="149"/>
        <end position="158"/>
    </location>
</feature>
<dbReference type="PANTHER" id="PTHR32096">
    <property type="entry name" value="WRKY TRANSCRIPTION FACTOR 30-RELATED-RELATED"/>
    <property type="match status" value="1"/>
</dbReference>
<evidence type="ECO:0000256" key="3">
    <source>
        <dbReference type="ARBA" id="ARBA00023125"/>
    </source>
</evidence>
<dbReference type="KEGG" id="olu:OSTLU_26580"/>
<dbReference type="GeneID" id="5004406"/>
<evidence type="ECO:0000259" key="7">
    <source>
        <dbReference type="PROSITE" id="PS50811"/>
    </source>
</evidence>
<comment type="subcellular location">
    <subcellularLocation>
        <location evidence="1">Nucleus</location>
    </subcellularLocation>
</comment>
<dbReference type="InterPro" id="IPR036576">
    <property type="entry name" value="WRKY_dom_sf"/>
</dbReference>
<evidence type="ECO:0000256" key="4">
    <source>
        <dbReference type="ARBA" id="ARBA00023163"/>
    </source>
</evidence>
<feature type="compositionally biased region" description="Polar residues" evidence="6">
    <location>
        <begin position="25"/>
        <end position="35"/>
    </location>
</feature>
<feature type="compositionally biased region" description="Acidic residues" evidence="6">
    <location>
        <begin position="166"/>
        <end position="176"/>
    </location>
</feature>
<evidence type="ECO:0000256" key="6">
    <source>
        <dbReference type="SAM" id="MobiDB-lite"/>
    </source>
</evidence>
<feature type="compositionally biased region" description="Polar residues" evidence="6">
    <location>
        <begin position="119"/>
        <end position="140"/>
    </location>
</feature>
<evidence type="ECO:0000256" key="1">
    <source>
        <dbReference type="ARBA" id="ARBA00004123"/>
    </source>
</evidence>
<evidence type="ECO:0000313" key="9">
    <source>
        <dbReference type="Proteomes" id="UP000001568"/>
    </source>
</evidence>
<protein>
    <recommendedName>
        <fullName evidence="7">WRKY domain-containing protein</fullName>
    </recommendedName>
</protein>
<evidence type="ECO:0000256" key="2">
    <source>
        <dbReference type="ARBA" id="ARBA00023015"/>
    </source>
</evidence>
<dbReference type="GO" id="GO:0000976">
    <property type="term" value="F:transcription cis-regulatory region binding"/>
    <property type="evidence" value="ECO:0007669"/>
    <property type="project" value="TreeGrafter"/>
</dbReference>